<organism evidence="2 3">
    <name type="scientific">Romboutsia ilealis</name>
    <dbReference type="NCBI Taxonomy" id="1115758"/>
    <lineage>
        <taxon>Bacteria</taxon>
        <taxon>Bacillati</taxon>
        <taxon>Bacillota</taxon>
        <taxon>Clostridia</taxon>
        <taxon>Peptostreptococcales</taxon>
        <taxon>Peptostreptococcaceae</taxon>
        <taxon>Romboutsia</taxon>
    </lineage>
</organism>
<dbReference type="AlphaFoldDB" id="A0A1V1HZ17"/>
<reference evidence="2 3" key="1">
    <citation type="submission" date="2014-04" db="EMBL/GenBank/DDBJ databases">
        <authorList>
            <person name="Hornung B.V."/>
        </authorList>
    </citation>
    <scope>NUCLEOTIDE SEQUENCE [LARGE SCALE GENOMIC DNA]</scope>
    <source>
        <strain evidence="2 3">CRIB</strain>
    </source>
</reference>
<dbReference type="Pfam" id="PF04961">
    <property type="entry name" value="FTCD_C"/>
    <property type="match status" value="1"/>
</dbReference>
<dbReference type="Proteomes" id="UP000245622">
    <property type="component" value="Chromosome 1"/>
</dbReference>
<name>A0A1V1HZ17_9FIRM</name>
<feature type="domain" description="Cyclodeaminase/cyclohydrolase" evidence="1">
    <location>
        <begin position="7"/>
        <end position="191"/>
    </location>
</feature>
<dbReference type="InterPro" id="IPR007044">
    <property type="entry name" value="Cyclodeamin/CycHdrlase"/>
</dbReference>
<evidence type="ECO:0000259" key="1">
    <source>
        <dbReference type="Pfam" id="PF04961"/>
    </source>
</evidence>
<dbReference type="EMBL" id="LN555523">
    <property type="protein sequence ID" value="CED93127.1"/>
    <property type="molecule type" value="Genomic_DNA"/>
</dbReference>
<gene>
    <name evidence="2" type="ORF">CRIB_370</name>
</gene>
<sequence length="212" mass="23758">MKLVDMTICEFSDEVDSKSPAPGGGSVSALAANIGVGLSRMMAHLSFGKQKYESLDKSIRVEFLNRFNQLSDIRQELVDLIDKDTESFNEFMKAIKLPKNTKEQINYRNNAIQDATLFSIDIPFKTAKKSLKALNIIDYILEYGNQNTITDLGVGVLMLYTGVEGAVLNVKGNLKLLENQELKEYYNKECQSILNQAILIKDSILSTIHNKL</sequence>
<proteinExistence type="predicted"/>
<dbReference type="GeneID" id="82204555"/>
<dbReference type="GO" id="GO:0030409">
    <property type="term" value="F:glutamate formimidoyltransferase activity"/>
    <property type="evidence" value="ECO:0007669"/>
    <property type="project" value="UniProtKB-EC"/>
</dbReference>
<evidence type="ECO:0000313" key="2">
    <source>
        <dbReference type="EMBL" id="CED93127.1"/>
    </source>
</evidence>
<dbReference type="GO" id="GO:0016787">
    <property type="term" value="F:hydrolase activity"/>
    <property type="evidence" value="ECO:0007669"/>
    <property type="project" value="UniProtKB-KW"/>
</dbReference>
<evidence type="ECO:0000313" key="3">
    <source>
        <dbReference type="Proteomes" id="UP000245622"/>
    </source>
</evidence>
<keyword evidence="2" id="KW-0808">Transferase</keyword>
<dbReference type="SUPFAM" id="SSF101262">
    <property type="entry name" value="Methenyltetrahydrofolate cyclohydrolase-like"/>
    <property type="match status" value="1"/>
</dbReference>
<accession>A0A1V1HZ17</accession>
<keyword evidence="3" id="KW-1185">Reference proteome</keyword>
<protein>
    <submittedName>
        <fullName evidence="2">Methenyltetrahydrofolate cyclohydrolase</fullName>
        <ecNumber evidence="2">2.1.2.5</ecNumber>
        <ecNumber evidence="2">4.3.1.4</ecNumber>
    </submittedName>
</protein>
<keyword evidence="2" id="KW-0378">Hydrolase</keyword>
<keyword evidence="2" id="KW-0456">Lyase</keyword>
<dbReference type="RefSeq" id="WP_180702875.1">
    <property type="nucleotide sequence ID" value="NZ_CAJUCR010000005.1"/>
</dbReference>
<dbReference type="EC" id="4.3.1.4" evidence="2"/>
<dbReference type="EC" id="2.1.2.5" evidence="2"/>
<dbReference type="GO" id="GO:0030412">
    <property type="term" value="F:formimidoyltetrahydrofolate cyclodeaminase activity"/>
    <property type="evidence" value="ECO:0007669"/>
    <property type="project" value="UniProtKB-EC"/>
</dbReference>
<dbReference type="Gene3D" id="1.20.120.680">
    <property type="entry name" value="Formiminotetrahydrofolate cyclodeaminase monomer, up-and-down helical bundle"/>
    <property type="match status" value="1"/>
</dbReference>
<dbReference type="KEGG" id="ril:CRIB_370"/>
<dbReference type="InterPro" id="IPR036178">
    <property type="entry name" value="Formintransfe-cycloase-like_sf"/>
</dbReference>